<dbReference type="GO" id="GO:0032259">
    <property type="term" value="P:methylation"/>
    <property type="evidence" value="ECO:0007669"/>
    <property type="project" value="UniProtKB-KW"/>
</dbReference>
<dbReference type="PANTHER" id="PTHR43861">
    <property type="entry name" value="TRANS-ACONITATE 2-METHYLTRANSFERASE-RELATED"/>
    <property type="match status" value="1"/>
</dbReference>
<dbReference type="CDD" id="cd02440">
    <property type="entry name" value="AdoMet_MTases"/>
    <property type="match status" value="1"/>
</dbReference>
<comment type="caution">
    <text evidence="3">The sequence shown here is derived from an EMBL/GenBank/DDBJ whole genome shotgun (WGS) entry which is preliminary data.</text>
</comment>
<dbReference type="Pfam" id="PF13649">
    <property type="entry name" value="Methyltransf_25"/>
    <property type="match status" value="1"/>
</dbReference>
<reference evidence="3" key="1">
    <citation type="submission" date="2022-06" db="EMBL/GenBank/DDBJ databases">
        <title>Aquibacillus sp. a new bacterium isolated from soil saline samples.</title>
        <authorList>
            <person name="Galisteo C."/>
            <person name="De La Haba R."/>
            <person name="Sanchez-Porro C."/>
            <person name="Ventosa A."/>
        </authorList>
    </citation>
    <scope>NUCLEOTIDE SEQUENCE</scope>
    <source>
        <strain evidence="3">JCM 12387</strain>
    </source>
</reference>
<evidence type="ECO:0000256" key="1">
    <source>
        <dbReference type="ARBA" id="ARBA00022679"/>
    </source>
</evidence>
<gene>
    <name evidence="3" type="ORF">NC661_01610</name>
</gene>
<sequence length="251" mass="29361">MSYAKMALVYDALMSDAPYDDWQAFADFIFKKYSTDISTVADLGCGTGQITRRLKKQGYQVFGVDYSEDMLAYAQQAATEEKLSIEWFKQDLRELNGFSNVDAAVSFCDVINYITDFDELRIVFKNVHQILKDKGLFLFDVHALEHVEQNLQDQTFAEVYDDLSYVWFCKSGENQGEVYHDLTFFELDNEMYERFDETHHQRTYSIPTYKRMLEETGFVVKGIFADFSTQTMREDESGERIFYVCEKNRGD</sequence>
<dbReference type="EMBL" id="JAMQJZ010000001">
    <property type="protein sequence ID" value="MDC3419074.1"/>
    <property type="molecule type" value="Genomic_DNA"/>
</dbReference>
<proteinExistence type="predicted"/>
<evidence type="ECO:0000313" key="3">
    <source>
        <dbReference type="EMBL" id="MDC3419074.1"/>
    </source>
</evidence>
<accession>A0A9X3WKR0</accession>
<keyword evidence="4" id="KW-1185">Reference proteome</keyword>
<dbReference type="Proteomes" id="UP001145072">
    <property type="component" value="Unassembled WGS sequence"/>
</dbReference>
<dbReference type="RefSeq" id="WP_259871461.1">
    <property type="nucleotide sequence ID" value="NZ_JAMQJZ010000001.1"/>
</dbReference>
<dbReference type="Gene3D" id="2.20.25.110">
    <property type="entry name" value="S-adenosyl-L-methionine-dependent methyltransferases"/>
    <property type="match status" value="1"/>
</dbReference>
<dbReference type="Gene3D" id="3.40.50.150">
    <property type="entry name" value="Vaccinia Virus protein VP39"/>
    <property type="match status" value="1"/>
</dbReference>
<protein>
    <submittedName>
        <fullName evidence="3">Class I SAM-dependent methyltransferase</fullName>
    </submittedName>
</protein>
<dbReference type="AlphaFoldDB" id="A0A9X3WKR0"/>
<name>A0A9X3WKR0_9BACI</name>
<dbReference type="GO" id="GO:0008168">
    <property type="term" value="F:methyltransferase activity"/>
    <property type="evidence" value="ECO:0007669"/>
    <property type="project" value="UniProtKB-KW"/>
</dbReference>
<keyword evidence="3" id="KW-0489">Methyltransferase</keyword>
<dbReference type="InterPro" id="IPR029063">
    <property type="entry name" value="SAM-dependent_MTases_sf"/>
</dbReference>
<dbReference type="InterPro" id="IPR041698">
    <property type="entry name" value="Methyltransf_25"/>
</dbReference>
<evidence type="ECO:0000259" key="2">
    <source>
        <dbReference type="Pfam" id="PF13649"/>
    </source>
</evidence>
<evidence type="ECO:0000313" key="4">
    <source>
        <dbReference type="Proteomes" id="UP001145072"/>
    </source>
</evidence>
<feature type="domain" description="Methyltransferase" evidence="2">
    <location>
        <begin position="40"/>
        <end position="135"/>
    </location>
</feature>
<organism evidence="3 4">
    <name type="scientific">Aquibacillus koreensis</name>
    <dbReference type="NCBI Taxonomy" id="279446"/>
    <lineage>
        <taxon>Bacteria</taxon>
        <taxon>Bacillati</taxon>
        <taxon>Bacillota</taxon>
        <taxon>Bacilli</taxon>
        <taxon>Bacillales</taxon>
        <taxon>Bacillaceae</taxon>
        <taxon>Aquibacillus</taxon>
    </lineage>
</organism>
<dbReference type="SUPFAM" id="SSF53335">
    <property type="entry name" value="S-adenosyl-L-methionine-dependent methyltransferases"/>
    <property type="match status" value="1"/>
</dbReference>
<keyword evidence="1" id="KW-0808">Transferase</keyword>